<dbReference type="AlphaFoldDB" id="S3D6V9"/>
<dbReference type="OMA" id="WAVTADP"/>
<organism evidence="1 2">
    <name type="scientific">Glarea lozoyensis (strain ATCC 20868 / MF5171)</name>
    <dbReference type="NCBI Taxonomy" id="1116229"/>
    <lineage>
        <taxon>Eukaryota</taxon>
        <taxon>Fungi</taxon>
        <taxon>Dikarya</taxon>
        <taxon>Ascomycota</taxon>
        <taxon>Pezizomycotina</taxon>
        <taxon>Leotiomycetes</taxon>
        <taxon>Helotiales</taxon>
        <taxon>Helotiaceae</taxon>
        <taxon>Glarea</taxon>
    </lineage>
</organism>
<dbReference type="KEGG" id="glz:GLAREA_06538"/>
<dbReference type="InterPro" id="IPR053178">
    <property type="entry name" value="Osmoadaptation_assoc"/>
</dbReference>
<accession>S3D6V9</accession>
<evidence type="ECO:0000313" key="1">
    <source>
        <dbReference type="EMBL" id="EPE33525.1"/>
    </source>
</evidence>
<dbReference type="HOGENOM" id="CLU_019524_3_0_1"/>
<dbReference type="STRING" id="1116229.S3D6V9"/>
<keyword evidence="2" id="KW-1185">Reference proteome</keyword>
<sequence length="404" mass="45197">MELTVNETSEQTPKTVIDAITAARLSCLPTNRLTVLTASLVQTFKTELKYNLIWSNGLYLQEVPKRLGYNDALDTSVSALTAAHLDIVLGRKTSVKALTEYSRALRTLKNVLNDPVKACASETLCAVMLLLLCQSFIGVRGAAYMGHVEGAAQILRARRYYNPADDFEAKLLLSLRGPVLFMGVLSDKIQFSRREWDTIVVNDLDGSTPEGKMMCCLAQLPVIRERKKKMLNGGNNDPDLLEETRTNYQNMMDVLEEFHSRKVEMQKTIAAGTVSTPYGRIMDAHYQRSYALGLSVSLVINFVAYAIEPDNSDLPLQAEHFVKEILSLCEGAEKFRPLGASYMLLCLMLAWAGTEDHPNKHSIEMELEKYLQDFPMGSLAELLPKMKLYAGYLRLLSTLSPDCY</sequence>
<dbReference type="eggNOG" id="ENOG502SMME">
    <property type="taxonomic scope" value="Eukaryota"/>
</dbReference>
<dbReference type="EMBL" id="KE145358">
    <property type="protein sequence ID" value="EPE33525.1"/>
    <property type="molecule type" value="Genomic_DNA"/>
</dbReference>
<name>S3D6V9_GLAL2</name>
<protein>
    <submittedName>
        <fullName evidence="1">Uncharacterized protein</fullName>
    </submittedName>
</protein>
<proteinExistence type="predicted"/>
<dbReference type="OrthoDB" id="4314040at2759"/>
<reference evidence="1 2" key="1">
    <citation type="journal article" date="2013" name="BMC Genomics">
        <title>Genomics-driven discovery of the pneumocandin biosynthetic gene cluster in the fungus Glarea lozoyensis.</title>
        <authorList>
            <person name="Chen L."/>
            <person name="Yue Q."/>
            <person name="Zhang X."/>
            <person name="Xiang M."/>
            <person name="Wang C."/>
            <person name="Li S."/>
            <person name="Che Y."/>
            <person name="Ortiz-Lopez F.J."/>
            <person name="Bills G.F."/>
            <person name="Liu X."/>
            <person name="An Z."/>
        </authorList>
    </citation>
    <scope>NUCLEOTIDE SEQUENCE [LARGE SCALE GENOMIC DNA]</scope>
    <source>
        <strain evidence="2">ATCC 20868 / MF5171</strain>
    </source>
</reference>
<dbReference type="Proteomes" id="UP000016922">
    <property type="component" value="Unassembled WGS sequence"/>
</dbReference>
<evidence type="ECO:0000313" key="2">
    <source>
        <dbReference type="Proteomes" id="UP000016922"/>
    </source>
</evidence>
<gene>
    <name evidence="1" type="ORF">GLAREA_06538</name>
</gene>
<dbReference type="RefSeq" id="XP_008080142.1">
    <property type="nucleotide sequence ID" value="XM_008081951.1"/>
</dbReference>
<dbReference type="PANTHER" id="PTHR38111:SF11">
    <property type="entry name" value="TRANSCRIPTION FACTOR DOMAIN-CONTAINING PROTEIN-RELATED"/>
    <property type="match status" value="1"/>
</dbReference>
<dbReference type="PANTHER" id="PTHR38111">
    <property type="entry name" value="ZN(2)-C6 FUNGAL-TYPE DOMAIN-CONTAINING PROTEIN-RELATED"/>
    <property type="match status" value="1"/>
</dbReference>
<dbReference type="GeneID" id="19465591"/>